<feature type="region of interest" description="Disordered" evidence="1">
    <location>
        <begin position="263"/>
        <end position="289"/>
    </location>
</feature>
<feature type="compositionally biased region" description="Basic and acidic residues" evidence="1">
    <location>
        <begin position="278"/>
        <end position="289"/>
    </location>
</feature>
<reference evidence="6" key="1">
    <citation type="submission" date="2025-08" db="UniProtKB">
        <authorList>
            <consortium name="RefSeq"/>
        </authorList>
    </citation>
    <scope>IDENTIFICATION</scope>
</reference>
<sequence>MWVRQVPWPLTWAVLQLSWQTGWLLEVSSGSWRPLTFSPAWLTVSEGANATFTCSFSNWTEDLKLNWYRLSPSNQTEKQAAFCNGFSQPVRDKRFQITQLPNGHDFHMNILATRRNDSGIYLCGAISLPPKPQIKESPGAELVVTERILETSTRYPSSSSPRPAGQFQGLVIGIMSVLVGVPVLLLLTWVLAAFCSTAKSEARRTGRKEQPLKEDASAAPVFSVAYEELDFQGRQKTPELPTPCVHTEYATIVFTEGLGASSLGRRGSADVPQGPRPPRHEDGHCSWPL</sequence>
<keyword evidence="2" id="KW-0812">Transmembrane</keyword>
<dbReference type="RefSeq" id="XP_005361412.1">
    <property type="nucleotide sequence ID" value="XM_005361355.3"/>
</dbReference>
<dbReference type="InterPro" id="IPR042379">
    <property type="entry name" value="PDCD1"/>
</dbReference>
<dbReference type="PANTHER" id="PTHR15264:SF2">
    <property type="entry name" value="PROGRAMMED CELL DEATH PROTEIN 1"/>
    <property type="match status" value="1"/>
</dbReference>
<dbReference type="InterPro" id="IPR036179">
    <property type="entry name" value="Ig-like_dom_sf"/>
</dbReference>
<organism evidence="5 6">
    <name type="scientific">Microtus ochrogaster</name>
    <name type="common">Prairie vole</name>
    <dbReference type="NCBI Taxonomy" id="79684"/>
    <lineage>
        <taxon>Eukaryota</taxon>
        <taxon>Metazoa</taxon>
        <taxon>Chordata</taxon>
        <taxon>Craniata</taxon>
        <taxon>Vertebrata</taxon>
        <taxon>Euteleostomi</taxon>
        <taxon>Mammalia</taxon>
        <taxon>Eutheria</taxon>
        <taxon>Euarchontoglires</taxon>
        <taxon>Glires</taxon>
        <taxon>Rodentia</taxon>
        <taxon>Myomorpha</taxon>
        <taxon>Muroidea</taxon>
        <taxon>Cricetidae</taxon>
        <taxon>Arvicolinae</taxon>
        <taxon>Microtus</taxon>
    </lineage>
</organism>
<dbReference type="Gene3D" id="2.60.40.10">
    <property type="entry name" value="Immunoglobulins"/>
    <property type="match status" value="1"/>
</dbReference>
<feature type="signal peptide" evidence="3">
    <location>
        <begin position="1"/>
        <end position="24"/>
    </location>
</feature>
<dbReference type="InterPro" id="IPR013106">
    <property type="entry name" value="Ig_V-set"/>
</dbReference>
<evidence type="ECO:0000256" key="3">
    <source>
        <dbReference type="SAM" id="SignalP"/>
    </source>
</evidence>
<evidence type="ECO:0000313" key="5">
    <source>
        <dbReference type="Proteomes" id="UP000694915"/>
    </source>
</evidence>
<accession>A0ABM0L913</accession>
<keyword evidence="2" id="KW-1133">Transmembrane helix</keyword>
<dbReference type="SMART" id="SM00406">
    <property type="entry name" value="IGv"/>
    <property type="match status" value="1"/>
</dbReference>
<dbReference type="Pfam" id="PF07686">
    <property type="entry name" value="V-set"/>
    <property type="match status" value="1"/>
</dbReference>
<protein>
    <submittedName>
        <fullName evidence="6">Programmed cell death protein 1</fullName>
    </submittedName>
</protein>
<dbReference type="SMART" id="SM00409">
    <property type="entry name" value="IG"/>
    <property type="match status" value="1"/>
</dbReference>
<keyword evidence="3" id="KW-0732">Signal</keyword>
<dbReference type="InterPro" id="IPR013783">
    <property type="entry name" value="Ig-like_fold"/>
</dbReference>
<proteinExistence type="predicted"/>
<evidence type="ECO:0000256" key="2">
    <source>
        <dbReference type="SAM" id="Phobius"/>
    </source>
</evidence>
<dbReference type="CDD" id="cd16088">
    <property type="entry name" value="IgV_PD1"/>
    <property type="match status" value="1"/>
</dbReference>
<keyword evidence="5" id="KW-1185">Reference proteome</keyword>
<evidence type="ECO:0000256" key="1">
    <source>
        <dbReference type="SAM" id="MobiDB-lite"/>
    </source>
</evidence>
<evidence type="ECO:0000259" key="4">
    <source>
        <dbReference type="PROSITE" id="PS50835"/>
    </source>
</evidence>
<dbReference type="PROSITE" id="PS50835">
    <property type="entry name" value="IG_LIKE"/>
    <property type="match status" value="1"/>
</dbReference>
<evidence type="ECO:0000313" key="6">
    <source>
        <dbReference type="RefSeq" id="XP_005361412.1"/>
    </source>
</evidence>
<dbReference type="InterPro" id="IPR003599">
    <property type="entry name" value="Ig_sub"/>
</dbReference>
<feature type="transmembrane region" description="Helical" evidence="2">
    <location>
        <begin position="170"/>
        <end position="194"/>
    </location>
</feature>
<dbReference type="Proteomes" id="UP000694915">
    <property type="component" value="Linkage group LG4"/>
</dbReference>
<dbReference type="InterPro" id="IPR007110">
    <property type="entry name" value="Ig-like_dom"/>
</dbReference>
<feature type="chain" id="PRO_5045432164" evidence="3">
    <location>
        <begin position="25"/>
        <end position="289"/>
    </location>
</feature>
<feature type="domain" description="Ig-like" evidence="4">
    <location>
        <begin position="34"/>
        <end position="123"/>
    </location>
</feature>
<dbReference type="SUPFAM" id="SSF48726">
    <property type="entry name" value="Immunoglobulin"/>
    <property type="match status" value="1"/>
</dbReference>
<keyword evidence="2" id="KW-0472">Membrane</keyword>
<dbReference type="PANTHER" id="PTHR15264">
    <property type="entry name" value="PROGRAMMED CELL DEATH PROTEIN 1"/>
    <property type="match status" value="1"/>
</dbReference>
<gene>
    <name evidence="6" type="primary">Pdcd1</name>
</gene>
<dbReference type="GeneID" id="101990352"/>
<name>A0ABM0L913_MICOH</name>